<feature type="binding site" evidence="10 12">
    <location>
        <position position="333"/>
    </location>
    <ligand>
        <name>substrate</name>
    </ligand>
</feature>
<evidence type="ECO:0000256" key="11">
    <source>
        <dbReference type="PIRSR" id="PIRSR001492-1"/>
    </source>
</evidence>
<dbReference type="EMBL" id="JRQD01000001">
    <property type="protein sequence ID" value="KGM07909.1"/>
    <property type="molecule type" value="Genomic_DNA"/>
</dbReference>
<evidence type="ECO:0000256" key="4">
    <source>
        <dbReference type="ARBA" id="ARBA00012026"/>
    </source>
</evidence>
<feature type="active site" description="Phosphoserine intermediate" evidence="10 11">
    <location>
        <position position="64"/>
    </location>
</feature>
<dbReference type="SUPFAM" id="SSF53649">
    <property type="entry name" value="Alkaline phosphatase-like"/>
    <property type="match status" value="1"/>
</dbReference>
<organism evidence="16 17">
    <name type="scientific">Methylophaga thiooxydans</name>
    <dbReference type="NCBI Taxonomy" id="392484"/>
    <lineage>
        <taxon>Bacteria</taxon>
        <taxon>Pseudomonadati</taxon>
        <taxon>Pseudomonadota</taxon>
        <taxon>Gammaproteobacteria</taxon>
        <taxon>Thiotrichales</taxon>
        <taxon>Piscirickettsiaceae</taxon>
        <taxon>Methylophaga</taxon>
    </lineage>
</organism>
<evidence type="ECO:0000259" key="14">
    <source>
        <dbReference type="Pfam" id="PF01676"/>
    </source>
</evidence>
<dbReference type="SUPFAM" id="SSF64158">
    <property type="entry name" value="2,3-Bisphosphoglycerate-independent phosphoglycerate mutase, substrate-binding domain"/>
    <property type="match status" value="1"/>
</dbReference>
<evidence type="ECO:0000256" key="3">
    <source>
        <dbReference type="ARBA" id="ARBA00008819"/>
    </source>
</evidence>
<dbReference type="FunFam" id="3.40.1450.10:FF:000001">
    <property type="entry name" value="2,3-bisphosphoglycerate-independent phosphoglycerate mutase"/>
    <property type="match status" value="1"/>
</dbReference>
<feature type="binding site" evidence="10 13">
    <location>
        <position position="14"/>
    </location>
    <ligand>
        <name>Mn(2+)</name>
        <dbReference type="ChEBI" id="CHEBI:29035"/>
        <label>2</label>
    </ligand>
</feature>
<dbReference type="PANTHER" id="PTHR31637">
    <property type="entry name" value="2,3-BISPHOSPHOGLYCERATE-INDEPENDENT PHOSPHOGLYCERATE MUTASE"/>
    <property type="match status" value="1"/>
</dbReference>
<name>A0A0A0BLC0_9GAMM</name>
<feature type="binding site" evidence="10 13">
    <location>
        <position position="442"/>
    </location>
    <ligand>
        <name>Mn(2+)</name>
        <dbReference type="ChEBI" id="CHEBI:29035"/>
        <label>2</label>
    </ligand>
</feature>
<dbReference type="Pfam" id="PF01676">
    <property type="entry name" value="Metalloenzyme"/>
    <property type="match status" value="1"/>
</dbReference>
<dbReference type="PIRSF" id="PIRSF001492">
    <property type="entry name" value="IPGAM"/>
    <property type="match status" value="1"/>
</dbReference>
<dbReference type="RefSeq" id="WP_036311296.1">
    <property type="nucleotide sequence ID" value="NZ_JRQD01000001.1"/>
</dbReference>
<feature type="binding site" evidence="10 12">
    <location>
        <begin position="155"/>
        <end position="156"/>
    </location>
    <ligand>
        <name>substrate</name>
    </ligand>
</feature>
<feature type="binding site" evidence="10 12">
    <location>
        <position position="193"/>
    </location>
    <ligand>
        <name>substrate</name>
    </ligand>
</feature>
<dbReference type="Pfam" id="PF06415">
    <property type="entry name" value="iPGM_N"/>
    <property type="match status" value="1"/>
</dbReference>
<proteinExistence type="inferred from homology"/>
<dbReference type="GO" id="GO:0006096">
    <property type="term" value="P:glycolytic process"/>
    <property type="evidence" value="ECO:0007669"/>
    <property type="project" value="UniProtKB-UniRule"/>
</dbReference>
<dbReference type="CDD" id="cd16010">
    <property type="entry name" value="iPGM"/>
    <property type="match status" value="1"/>
</dbReference>
<feature type="binding site" evidence="10 13">
    <location>
        <position position="441"/>
    </location>
    <ligand>
        <name>Mn(2+)</name>
        <dbReference type="ChEBI" id="CHEBI:29035"/>
        <label>2</label>
    </ligand>
</feature>
<feature type="binding site" evidence="10 13">
    <location>
        <position position="64"/>
    </location>
    <ligand>
        <name>Mn(2+)</name>
        <dbReference type="ChEBI" id="CHEBI:29035"/>
        <label>2</label>
    </ligand>
</feature>
<comment type="similarity">
    <text evidence="3 10">Belongs to the BPG-independent phosphoglycerate mutase family.</text>
</comment>
<dbReference type="UniPathway" id="UPA00109">
    <property type="reaction ID" value="UER00186"/>
</dbReference>
<comment type="subunit">
    <text evidence="10">Monomer.</text>
</comment>
<evidence type="ECO:0000313" key="16">
    <source>
        <dbReference type="EMBL" id="KGM07909.1"/>
    </source>
</evidence>
<evidence type="ECO:0000259" key="15">
    <source>
        <dbReference type="Pfam" id="PF06415"/>
    </source>
</evidence>
<dbReference type="GO" id="GO:0006007">
    <property type="term" value="P:glucose catabolic process"/>
    <property type="evidence" value="ECO:0007669"/>
    <property type="project" value="InterPro"/>
</dbReference>
<comment type="pathway">
    <text evidence="2 10">Carbohydrate degradation; glycolysis; pyruvate from D-glyceraldehyde 3-phosphate: step 3/5.</text>
</comment>
<dbReference type="AlphaFoldDB" id="A0A0A0BLC0"/>
<dbReference type="GO" id="GO:0004619">
    <property type="term" value="F:phosphoglycerate mutase activity"/>
    <property type="evidence" value="ECO:0007669"/>
    <property type="project" value="UniProtKB-UniRule"/>
</dbReference>
<feature type="binding site" evidence="10 12">
    <location>
        <position position="125"/>
    </location>
    <ligand>
        <name>substrate</name>
    </ligand>
</feature>
<feature type="binding site" evidence="10 13">
    <location>
        <position position="460"/>
    </location>
    <ligand>
        <name>Mn(2+)</name>
        <dbReference type="ChEBI" id="CHEBI:29035"/>
        <label>1</label>
    </ligand>
</feature>
<keyword evidence="5 10" id="KW-0479">Metal-binding</keyword>
<evidence type="ECO:0000256" key="5">
    <source>
        <dbReference type="ARBA" id="ARBA00022723"/>
    </source>
</evidence>
<evidence type="ECO:0000256" key="7">
    <source>
        <dbReference type="ARBA" id="ARBA00023211"/>
    </source>
</evidence>
<feature type="domain" description="BPG-independent PGAM N-terminal" evidence="15">
    <location>
        <begin position="84"/>
        <end position="297"/>
    </location>
</feature>
<dbReference type="EC" id="5.4.2.12" evidence="4 10"/>
<feature type="binding site" evidence="10 12">
    <location>
        <begin position="259"/>
        <end position="262"/>
    </location>
    <ligand>
        <name>substrate</name>
    </ligand>
</feature>
<dbReference type="HAMAP" id="MF_01038">
    <property type="entry name" value="GpmI"/>
    <property type="match status" value="1"/>
</dbReference>
<evidence type="ECO:0000256" key="8">
    <source>
        <dbReference type="ARBA" id="ARBA00023235"/>
    </source>
</evidence>
<dbReference type="InterPro" id="IPR006124">
    <property type="entry name" value="Metalloenzyme"/>
</dbReference>
<evidence type="ECO:0000256" key="12">
    <source>
        <dbReference type="PIRSR" id="PIRSR001492-2"/>
    </source>
</evidence>
<dbReference type="InterPro" id="IPR005995">
    <property type="entry name" value="Pgm_bpd_ind"/>
</dbReference>
<evidence type="ECO:0000256" key="10">
    <source>
        <dbReference type="HAMAP-Rule" id="MF_01038"/>
    </source>
</evidence>
<dbReference type="PANTHER" id="PTHR31637:SF0">
    <property type="entry name" value="2,3-BISPHOSPHOGLYCERATE-INDEPENDENT PHOSPHOGLYCERATE MUTASE"/>
    <property type="match status" value="1"/>
</dbReference>
<comment type="function">
    <text evidence="10">Catalyzes the interconversion of 2-phosphoglycerate and 3-phosphoglycerate.</text>
</comment>
<dbReference type="STRING" id="392484.LP43_0326"/>
<keyword evidence="8 10" id="KW-0413">Isomerase</keyword>
<protein>
    <recommendedName>
        <fullName evidence="9 10">2,3-bisphosphoglycerate-independent phosphoglycerate mutase</fullName>
        <shortName evidence="10">BPG-independent PGAM</shortName>
        <shortName evidence="10">Phosphoglyceromutase</shortName>
        <shortName evidence="10">iPGM</shortName>
        <ecNumber evidence="4 10">5.4.2.12</ecNumber>
    </recommendedName>
</protein>
<comment type="caution">
    <text evidence="16">The sequence shown here is derived from an EMBL/GenBank/DDBJ whole genome shotgun (WGS) entry which is preliminary data.</text>
</comment>
<feature type="binding site" evidence="10 13">
    <location>
        <position position="400"/>
    </location>
    <ligand>
        <name>Mn(2+)</name>
        <dbReference type="ChEBI" id="CHEBI:29035"/>
        <label>1</label>
    </ligand>
</feature>
<feature type="domain" description="Metalloenzyme" evidence="14">
    <location>
        <begin position="7"/>
        <end position="495"/>
    </location>
</feature>
<comment type="cofactor">
    <cofactor evidence="10">
        <name>Mn(2+)</name>
        <dbReference type="ChEBI" id="CHEBI:29035"/>
    </cofactor>
    <text evidence="10">Binds 2 manganese ions per subunit.</text>
</comment>
<keyword evidence="6 10" id="KW-0324">Glycolysis</keyword>
<feature type="binding site" evidence="10 13">
    <location>
        <position position="404"/>
    </location>
    <ligand>
        <name>Mn(2+)</name>
        <dbReference type="ChEBI" id="CHEBI:29035"/>
        <label>1</label>
    </ligand>
</feature>
<dbReference type="GO" id="GO:0030145">
    <property type="term" value="F:manganese ion binding"/>
    <property type="evidence" value="ECO:0007669"/>
    <property type="project" value="UniProtKB-UniRule"/>
</dbReference>
<dbReference type="NCBIfam" id="TIGR01307">
    <property type="entry name" value="pgm_bpd_ind"/>
    <property type="match status" value="1"/>
</dbReference>
<dbReference type="Proteomes" id="UP000029999">
    <property type="component" value="Unassembled WGS sequence"/>
</dbReference>
<keyword evidence="7 10" id="KW-0464">Manganese</keyword>
<sequence length="511" mass="56076">MTHPHRPLALIILDGWGYSEDPDNNAILAANTPVWDKLWQQYPHTLIHASGAGVGLPGDQMGNSEVGHLNLGAGRVVYQEFTRISKAIEEGAFFDNPVLSEAVDKAVANNKTVHIFGLLSDGGVHSHETHIHAMVEMAVKRGAEKVYVHAFLDGRDTPPKSAQSALDALEKTFEKLGTGRLATLIGRFYAMDRDQRWTRVEEAYKLIAEGQGAYHFATGSEGLAAAYEREETDEFVKPTTIGDATPIKDGDSIVFMNFRSDRARELTECFIKPEFDGFTLPRHIELASFVTLTEYKKDFAVPVAFPTEKMNNILGAYLSSLGLKQLRIAETEKYAHVTFFFNGGLDKPFDGEDRILIPSPKVDTYDQQPAMNAPEVTDNLVEAIQSNKYDVIICNYANADMVGHTGNFNAAVEAIEALDTCLGKVWAALEQAGGEMIVTADHGNAERMVNHETGQAHTAHTNNVVPLLFAGRNATCHENGTLSDIAPTMLSLLDLPIPAEMSKHLLIEEKA</sequence>
<evidence type="ECO:0000313" key="17">
    <source>
        <dbReference type="Proteomes" id="UP000029999"/>
    </source>
</evidence>
<evidence type="ECO:0000256" key="9">
    <source>
        <dbReference type="ARBA" id="ARBA00071648"/>
    </source>
</evidence>
<feature type="binding site" evidence="10 12">
    <location>
        <position position="187"/>
    </location>
    <ligand>
        <name>substrate</name>
    </ligand>
</feature>
<evidence type="ECO:0000256" key="13">
    <source>
        <dbReference type="PIRSR" id="PIRSR001492-3"/>
    </source>
</evidence>
<dbReference type="InterPro" id="IPR036646">
    <property type="entry name" value="PGAM_B_sf"/>
</dbReference>
<dbReference type="InterPro" id="IPR017850">
    <property type="entry name" value="Alkaline_phosphatase_core_sf"/>
</dbReference>
<comment type="catalytic activity">
    <reaction evidence="1 10">
        <text>(2R)-2-phosphoglycerate = (2R)-3-phosphoglycerate</text>
        <dbReference type="Rhea" id="RHEA:15901"/>
        <dbReference type="ChEBI" id="CHEBI:58272"/>
        <dbReference type="ChEBI" id="CHEBI:58289"/>
        <dbReference type="EC" id="5.4.2.12"/>
    </reaction>
</comment>
<accession>A0A0A0BLC0</accession>
<reference evidence="16 17" key="1">
    <citation type="submission" date="2014-09" db="EMBL/GenBank/DDBJ databases">
        <authorList>
            <person name="Grob C."/>
            <person name="Taubert M."/>
            <person name="Howat A.M."/>
            <person name="Burns O.J."/>
            <person name="Dixon J.L."/>
            <person name="Chen Y."/>
            <person name="Murrell J.C."/>
        </authorList>
    </citation>
    <scope>NUCLEOTIDE SEQUENCE [LARGE SCALE GENOMIC DNA]</scope>
    <source>
        <strain evidence="16">L4</strain>
    </source>
</reference>
<evidence type="ECO:0000256" key="1">
    <source>
        <dbReference type="ARBA" id="ARBA00000370"/>
    </source>
</evidence>
<dbReference type="Gene3D" id="3.40.1450.10">
    <property type="entry name" value="BPG-independent phosphoglycerate mutase, domain B"/>
    <property type="match status" value="1"/>
</dbReference>
<dbReference type="InterPro" id="IPR011258">
    <property type="entry name" value="BPG-indep_PGM_N"/>
</dbReference>
<evidence type="ECO:0000256" key="6">
    <source>
        <dbReference type="ARBA" id="ARBA00023152"/>
    </source>
</evidence>
<dbReference type="Gene3D" id="3.40.720.10">
    <property type="entry name" value="Alkaline Phosphatase, subunit A"/>
    <property type="match status" value="1"/>
</dbReference>
<gene>
    <name evidence="10" type="primary">gpmI</name>
    <name evidence="16" type="ORF">LP43_0326</name>
</gene>
<dbReference type="GO" id="GO:0005829">
    <property type="term" value="C:cytosol"/>
    <property type="evidence" value="ECO:0007669"/>
    <property type="project" value="TreeGrafter"/>
</dbReference>
<evidence type="ECO:0000256" key="2">
    <source>
        <dbReference type="ARBA" id="ARBA00004798"/>
    </source>
</evidence>